<dbReference type="Gene3D" id="3.40.1360.10">
    <property type="match status" value="1"/>
</dbReference>
<keyword evidence="2" id="KW-0413">Isomerase</keyword>
<dbReference type="InterPro" id="IPR036078">
    <property type="entry name" value="Spo11/TopoVI_A_sf"/>
</dbReference>
<dbReference type="Proteomes" id="UP000238479">
    <property type="component" value="Chromosome 1"/>
</dbReference>
<dbReference type="EMBL" id="PDCK01000039">
    <property type="protein sequence ID" value="PRQ60293.1"/>
    <property type="molecule type" value="Genomic_DNA"/>
</dbReference>
<dbReference type="InterPro" id="IPR034136">
    <property type="entry name" value="TOPRIM_Topo6A/Spo11"/>
</dbReference>
<feature type="domain" description="Topoisomerase 6 subunit A/Spo11 TOPRIM" evidence="1">
    <location>
        <begin position="2"/>
        <end position="38"/>
    </location>
</feature>
<organism evidence="2 3">
    <name type="scientific">Rosa chinensis</name>
    <name type="common">China rose</name>
    <dbReference type="NCBI Taxonomy" id="74649"/>
    <lineage>
        <taxon>Eukaryota</taxon>
        <taxon>Viridiplantae</taxon>
        <taxon>Streptophyta</taxon>
        <taxon>Embryophyta</taxon>
        <taxon>Tracheophyta</taxon>
        <taxon>Spermatophyta</taxon>
        <taxon>Magnoliopsida</taxon>
        <taxon>eudicotyledons</taxon>
        <taxon>Gunneridae</taxon>
        <taxon>Pentapetalae</taxon>
        <taxon>rosids</taxon>
        <taxon>fabids</taxon>
        <taxon>Rosales</taxon>
        <taxon>Rosaceae</taxon>
        <taxon>Rosoideae</taxon>
        <taxon>Rosoideae incertae sedis</taxon>
        <taxon>Rosa</taxon>
    </lineage>
</organism>
<proteinExistence type="predicted"/>
<gene>
    <name evidence="2" type="ORF">RchiOBHm_Chr1g0379621</name>
</gene>
<dbReference type="SUPFAM" id="SSF56726">
    <property type="entry name" value="DNA topoisomerase IV, alpha subunit"/>
    <property type="match status" value="1"/>
</dbReference>
<dbReference type="GO" id="GO:0003677">
    <property type="term" value="F:DNA binding"/>
    <property type="evidence" value="ECO:0007669"/>
    <property type="project" value="InterPro"/>
</dbReference>
<dbReference type="EC" id="5.99.1.3" evidence="2"/>
<dbReference type="AlphaFoldDB" id="A0A2P6SNS2"/>
<evidence type="ECO:0000259" key="1">
    <source>
        <dbReference type="Pfam" id="PF21180"/>
    </source>
</evidence>
<comment type="caution">
    <text evidence="2">The sequence shown here is derived from an EMBL/GenBank/DDBJ whole genome shotgun (WGS) entry which is preliminary data.</text>
</comment>
<dbReference type="Pfam" id="PF21180">
    <property type="entry name" value="TOP6A-Spo11_Toprim"/>
    <property type="match status" value="1"/>
</dbReference>
<dbReference type="GO" id="GO:0016853">
    <property type="term" value="F:isomerase activity"/>
    <property type="evidence" value="ECO:0007669"/>
    <property type="project" value="UniProtKB-KW"/>
</dbReference>
<evidence type="ECO:0000313" key="3">
    <source>
        <dbReference type="Proteomes" id="UP000238479"/>
    </source>
</evidence>
<name>A0A2P6SNS2_ROSCH</name>
<dbReference type="Gramene" id="PRQ60293">
    <property type="protein sequence ID" value="PRQ60293"/>
    <property type="gene ID" value="RchiOBHm_Chr1g0379621"/>
</dbReference>
<reference evidence="2 3" key="1">
    <citation type="journal article" date="2018" name="Nat. Genet.">
        <title>The Rosa genome provides new insights in the design of modern roses.</title>
        <authorList>
            <person name="Bendahmane M."/>
        </authorList>
    </citation>
    <scope>NUCLEOTIDE SEQUENCE [LARGE SCALE GENOMIC DNA]</scope>
    <source>
        <strain evidence="3">cv. Old Blush</strain>
    </source>
</reference>
<protein>
    <submittedName>
        <fullName evidence="2">Putative DNA topoisomerase (ATP-hydrolyzing)</fullName>
        <ecNumber evidence="2">5.99.1.3</ecNumber>
    </submittedName>
</protein>
<dbReference type="GO" id="GO:0005694">
    <property type="term" value="C:chromosome"/>
    <property type="evidence" value="ECO:0007669"/>
    <property type="project" value="InterPro"/>
</dbReference>
<accession>A0A2P6SNS2</accession>
<evidence type="ECO:0000313" key="2">
    <source>
        <dbReference type="EMBL" id="PRQ60293.1"/>
    </source>
</evidence>
<keyword evidence="3" id="KW-1185">Reference proteome</keyword>
<sequence length="61" mass="7158">MLKFHVFALMDYNPHGLKISGIYRFGSKSMSYDHENLTDLILSCWVYSTQILLSIKYLKQV</sequence>